<evidence type="ECO:0000256" key="1">
    <source>
        <dbReference type="ARBA" id="ARBA00022723"/>
    </source>
</evidence>
<name>D3SPC1_THEAH</name>
<organism evidence="4 5">
    <name type="scientific">Thermocrinis albus (strain DSM 14484 / JCM 11386 / HI 11/12)</name>
    <dbReference type="NCBI Taxonomy" id="638303"/>
    <lineage>
        <taxon>Bacteria</taxon>
        <taxon>Pseudomonadati</taxon>
        <taxon>Aquificota</taxon>
        <taxon>Aquificia</taxon>
        <taxon>Aquificales</taxon>
        <taxon>Aquificaceae</taxon>
        <taxon>Thermocrinis</taxon>
    </lineage>
</organism>
<evidence type="ECO:0000259" key="3">
    <source>
        <dbReference type="PROSITE" id="PS50846"/>
    </source>
</evidence>
<evidence type="ECO:0000313" key="4">
    <source>
        <dbReference type="EMBL" id="ADC89008.1"/>
    </source>
</evidence>
<dbReference type="OrthoDB" id="9813965at2"/>
<proteinExistence type="predicted"/>
<feature type="domain" description="HMA" evidence="3">
    <location>
        <begin position="2"/>
        <end position="67"/>
    </location>
</feature>
<dbReference type="PROSITE" id="PS01047">
    <property type="entry name" value="HMA_1"/>
    <property type="match status" value="1"/>
</dbReference>
<dbReference type="eggNOG" id="COG2608">
    <property type="taxonomic scope" value="Bacteria"/>
</dbReference>
<dbReference type="InterPro" id="IPR006121">
    <property type="entry name" value="HMA_dom"/>
</dbReference>
<dbReference type="SUPFAM" id="SSF55008">
    <property type="entry name" value="HMA, heavy metal-associated domain"/>
    <property type="match status" value="1"/>
</dbReference>
<dbReference type="InterPro" id="IPR017969">
    <property type="entry name" value="Heavy-metal-associated_CS"/>
</dbReference>
<dbReference type="InterPro" id="IPR006122">
    <property type="entry name" value="HMA_Cu_ion-bd"/>
</dbReference>
<keyword evidence="5" id="KW-1185">Reference proteome</keyword>
<sequence length="70" mass="7976">MREIRLKVEGMTCQHCVQRVRTALLQVEGVSWVDVNLEEGTVTVKVEDNVPLESLREAIESYNYRVAGEV</sequence>
<dbReference type="Proteomes" id="UP000002043">
    <property type="component" value="Chromosome"/>
</dbReference>
<dbReference type="InterPro" id="IPR000428">
    <property type="entry name" value="Cu-bd"/>
</dbReference>
<dbReference type="InterPro" id="IPR036163">
    <property type="entry name" value="HMA_dom_sf"/>
</dbReference>
<dbReference type="PRINTS" id="PR00944">
    <property type="entry name" value="CUEXPORT"/>
</dbReference>
<dbReference type="CDD" id="cd00371">
    <property type="entry name" value="HMA"/>
    <property type="match status" value="1"/>
</dbReference>
<dbReference type="Pfam" id="PF00403">
    <property type="entry name" value="HMA"/>
    <property type="match status" value="1"/>
</dbReference>
<dbReference type="FunFam" id="3.30.70.100:FF:000001">
    <property type="entry name" value="ATPase copper transporting beta"/>
    <property type="match status" value="1"/>
</dbReference>
<dbReference type="AlphaFoldDB" id="D3SPC1"/>
<dbReference type="NCBIfam" id="TIGR00003">
    <property type="entry name" value="copper ion binding protein"/>
    <property type="match status" value="1"/>
</dbReference>
<dbReference type="PROSITE" id="PS50846">
    <property type="entry name" value="HMA_2"/>
    <property type="match status" value="1"/>
</dbReference>
<dbReference type="STRING" id="638303.Thal_0373"/>
<reference evidence="5" key="1">
    <citation type="journal article" date="2010" name="Stand. Genomic Sci.">
        <title>Complete genome sequence of Thermocrinis albus type strain (HI 11/12T).</title>
        <authorList>
            <person name="Wirth R."/>
            <person name="Sikorski J."/>
            <person name="Brambilla E."/>
            <person name="Misra M."/>
            <person name="Lapidus A."/>
            <person name="Copeland A."/>
            <person name="Nolan M."/>
            <person name="Lucas S."/>
            <person name="Chen F."/>
            <person name="Tice H."/>
            <person name="Cheng J.F."/>
            <person name="Han C."/>
            <person name="Detter J.C."/>
            <person name="Tapia R."/>
            <person name="Bruce D."/>
            <person name="Goodwin L."/>
            <person name="Pitluck S."/>
            <person name="Pati A."/>
            <person name="Anderson I."/>
            <person name="Ivanova N."/>
            <person name="Mavromatis K."/>
            <person name="Mikhailova N."/>
            <person name="Chen A."/>
            <person name="Palaniappan K."/>
            <person name="Bilek Y."/>
            <person name="Hader T."/>
            <person name="Land M."/>
            <person name="Hauser L."/>
            <person name="Chang Y.J."/>
            <person name="Jeffries C.D."/>
            <person name="Tindall B.J."/>
            <person name="Rohde M."/>
            <person name="Goker M."/>
            <person name="Bristow J."/>
            <person name="Eisen J.A."/>
            <person name="Markowitz V."/>
            <person name="Hugenholtz P."/>
            <person name="Kyrpides N.C."/>
            <person name="Klenk H.P."/>
        </authorList>
    </citation>
    <scope>NUCLEOTIDE SEQUENCE [LARGE SCALE GENOMIC DNA]</scope>
    <source>
        <strain evidence="5">DSM 14484 / JCM 11386 / HI 11/12</strain>
    </source>
</reference>
<evidence type="ECO:0000256" key="2">
    <source>
        <dbReference type="ARBA" id="ARBA00023008"/>
    </source>
</evidence>
<dbReference type="EMBL" id="CP001931">
    <property type="protein sequence ID" value="ADC89008.1"/>
    <property type="molecule type" value="Genomic_DNA"/>
</dbReference>
<evidence type="ECO:0000313" key="5">
    <source>
        <dbReference type="Proteomes" id="UP000002043"/>
    </source>
</evidence>
<keyword evidence="2" id="KW-0186">Copper</keyword>
<dbReference type="KEGG" id="tal:Thal_0373"/>
<keyword evidence="1" id="KW-0479">Metal-binding</keyword>
<protein>
    <submittedName>
        <fullName evidence="4">Heavy metal transport/detoxification protein</fullName>
    </submittedName>
</protein>
<dbReference type="GO" id="GO:0006825">
    <property type="term" value="P:copper ion transport"/>
    <property type="evidence" value="ECO:0007669"/>
    <property type="project" value="InterPro"/>
</dbReference>
<gene>
    <name evidence="4" type="ordered locus">Thal_0373</name>
</gene>
<dbReference type="GO" id="GO:0005507">
    <property type="term" value="F:copper ion binding"/>
    <property type="evidence" value="ECO:0007669"/>
    <property type="project" value="InterPro"/>
</dbReference>
<accession>D3SPC1</accession>
<dbReference type="RefSeq" id="WP_012991415.1">
    <property type="nucleotide sequence ID" value="NC_013894.1"/>
</dbReference>
<dbReference type="HOGENOM" id="CLU_134973_10_4_0"/>
<dbReference type="Gene3D" id="3.30.70.100">
    <property type="match status" value="1"/>
</dbReference>